<name>A0A3Q7HN24_SOLLC</name>
<feature type="compositionally biased region" description="Low complexity" evidence="2">
    <location>
        <begin position="357"/>
        <end position="370"/>
    </location>
</feature>
<evidence type="ECO:0000313" key="5">
    <source>
        <dbReference type="Proteomes" id="UP000004994"/>
    </source>
</evidence>
<feature type="compositionally biased region" description="Polar residues" evidence="2">
    <location>
        <begin position="371"/>
        <end position="405"/>
    </location>
</feature>
<proteinExistence type="inferred from homology"/>
<feature type="signal peptide" evidence="3">
    <location>
        <begin position="1"/>
        <end position="19"/>
    </location>
</feature>
<comment type="similarity">
    <text evidence="1">Belongs to the ferrochelatase family.</text>
</comment>
<dbReference type="GO" id="GO:0005739">
    <property type="term" value="C:mitochondrion"/>
    <property type="evidence" value="ECO:0000318"/>
    <property type="project" value="GO_Central"/>
</dbReference>
<feature type="compositionally biased region" description="Low complexity" evidence="2">
    <location>
        <begin position="257"/>
        <end position="272"/>
    </location>
</feature>
<dbReference type="PANTHER" id="PTHR11108:SF4">
    <property type="entry name" value="FERROCHELATASE-1, CHLOROPLASTIC_MITOCHONDRIAL"/>
    <property type="match status" value="1"/>
</dbReference>
<dbReference type="InterPro" id="IPR033659">
    <property type="entry name" value="Ferrochelatase_N"/>
</dbReference>
<sequence length="447" mass="49021">MVRFQLVITLLSSSLQASAQKVALEIKEVSANVYVVMRYWHPFIEEAVHQRAEEKIGVLLLNLGGPDTLYDVQPFLLNLFADPDIIRIPRLFRFLQCPLVQFISVLQALKSKERYAAIGGDSPLQKITDEQASALKLALEIKEVPANVYVVMRYWHPFIEEAVHQTLIFPDCQLLSLNPCTNGKVTSKPMESLIEQELHNFTKPEEVIIFFSPHGVPVCYVENASDPYRDRMEEFIFLIMKEVKGREINNDHTLDYQAPPQQQQTPGGSAASTDTTAYGYNQPSATGYNQGKSYSQDGYDGYHAPAAQSGYLGTSYDQQQGYSDTPSYGNVPNPTSDSHNTSHGKQGDGSQAPAPAQSSMGQQGYQSGQQPSTTPSYPSQDSTQAGYGMTPTSQGGYGTQSTIGYGTQPAAGYGPTQSQKPPTSHPAYGQPQQSPTTQDGYAKPPPL</sequence>
<evidence type="ECO:0008006" key="6">
    <source>
        <dbReference type="Google" id="ProtNLM"/>
    </source>
</evidence>
<evidence type="ECO:0000256" key="3">
    <source>
        <dbReference type="SAM" id="SignalP"/>
    </source>
</evidence>
<feature type="compositionally biased region" description="Polar residues" evidence="2">
    <location>
        <begin position="430"/>
        <end position="439"/>
    </location>
</feature>
<dbReference type="EnsemblPlants" id="Solyc08g065630.2.1">
    <property type="protein sequence ID" value="Solyc08g065630.2.1"/>
    <property type="gene ID" value="Solyc08g065630.2"/>
</dbReference>
<feature type="compositionally biased region" description="Polar residues" evidence="2">
    <location>
        <begin position="312"/>
        <end position="344"/>
    </location>
</feature>
<dbReference type="Gene3D" id="3.40.50.1400">
    <property type="match status" value="3"/>
</dbReference>
<feature type="region of interest" description="Disordered" evidence="2">
    <location>
        <begin position="252"/>
        <end position="292"/>
    </location>
</feature>
<reference evidence="4" key="2">
    <citation type="submission" date="2019-01" db="UniProtKB">
        <authorList>
            <consortium name="EnsemblPlants"/>
        </authorList>
    </citation>
    <scope>IDENTIFICATION</scope>
    <source>
        <strain evidence="4">cv. Heinz 1706</strain>
    </source>
</reference>
<keyword evidence="3" id="KW-0732">Signal</keyword>
<evidence type="ECO:0000313" key="4">
    <source>
        <dbReference type="EnsemblPlants" id="Solyc08g065630.2.1"/>
    </source>
</evidence>
<reference evidence="4" key="1">
    <citation type="journal article" date="2012" name="Nature">
        <title>The tomato genome sequence provides insights into fleshy fruit evolution.</title>
        <authorList>
            <consortium name="Tomato Genome Consortium"/>
        </authorList>
    </citation>
    <scope>NUCLEOTIDE SEQUENCE [LARGE SCALE GENOMIC DNA]</scope>
    <source>
        <strain evidence="4">cv. Heinz 1706</strain>
    </source>
</reference>
<dbReference type="PANTHER" id="PTHR11108">
    <property type="entry name" value="FERROCHELATASE"/>
    <property type="match status" value="1"/>
</dbReference>
<dbReference type="STRING" id="4081.A0A3Q7HN24"/>
<evidence type="ECO:0000256" key="1">
    <source>
        <dbReference type="RuleBase" id="RU004185"/>
    </source>
</evidence>
<feature type="compositionally biased region" description="Polar residues" evidence="2">
    <location>
        <begin position="273"/>
        <end position="292"/>
    </location>
</feature>
<dbReference type="AlphaFoldDB" id="A0A3Q7HN24"/>
<dbReference type="CDD" id="cd03411">
    <property type="entry name" value="Ferrochelatase_N"/>
    <property type="match status" value="1"/>
</dbReference>
<dbReference type="Proteomes" id="UP000004994">
    <property type="component" value="Chromosome 8"/>
</dbReference>
<dbReference type="Gramene" id="Solyc08g065630.2.1">
    <property type="protein sequence ID" value="Solyc08g065630.2.1"/>
    <property type="gene ID" value="Solyc08g065630.2"/>
</dbReference>
<dbReference type="InterPro" id="IPR001015">
    <property type="entry name" value="Ferrochelatase"/>
</dbReference>
<dbReference type="GO" id="GO:0006783">
    <property type="term" value="P:heme biosynthetic process"/>
    <property type="evidence" value="ECO:0000318"/>
    <property type="project" value="GO_Central"/>
</dbReference>
<dbReference type="Pfam" id="PF00762">
    <property type="entry name" value="Ferrochelatase"/>
    <property type="match status" value="2"/>
</dbReference>
<feature type="chain" id="PRO_5018609357" description="Ferrochelatase" evidence="3">
    <location>
        <begin position="20"/>
        <end position="447"/>
    </location>
</feature>
<keyword evidence="5" id="KW-1185">Reference proteome</keyword>
<organism evidence="4">
    <name type="scientific">Solanum lycopersicum</name>
    <name type="common">Tomato</name>
    <name type="synonym">Lycopersicon esculentum</name>
    <dbReference type="NCBI Taxonomy" id="4081"/>
    <lineage>
        <taxon>Eukaryota</taxon>
        <taxon>Viridiplantae</taxon>
        <taxon>Streptophyta</taxon>
        <taxon>Embryophyta</taxon>
        <taxon>Tracheophyta</taxon>
        <taxon>Spermatophyta</taxon>
        <taxon>Magnoliopsida</taxon>
        <taxon>eudicotyledons</taxon>
        <taxon>Gunneridae</taxon>
        <taxon>Pentapetalae</taxon>
        <taxon>asterids</taxon>
        <taxon>lamiids</taxon>
        <taxon>Solanales</taxon>
        <taxon>Solanaceae</taxon>
        <taxon>Solanoideae</taxon>
        <taxon>Solaneae</taxon>
        <taxon>Solanum</taxon>
        <taxon>Solanum subgen. Lycopersicon</taxon>
    </lineage>
</organism>
<dbReference type="SUPFAM" id="SSF53800">
    <property type="entry name" value="Chelatase"/>
    <property type="match status" value="1"/>
</dbReference>
<protein>
    <recommendedName>
        <fullName evidence="6">Ferrochelatase</fullName>
    </recommendedName>
</protein>
<evidence type="ECO:0000256" key="2">
    <source>
        <dbReference type="SAM" id="MobiDB-lite"/>
    </source>
</evidence>
<accession>A0A3Q7HN24</accession>
<dbReference type="GO" id="GO:0004325">
    <property type="term" value="F:ferrochelatase activity"/>
    <property type="evidence" value="ECO:0000318"/>
    <property type="project" value="GO_Central"/>
</dbReference>
<feature type="region of interest" description="Disordered" evidence="2">
    <location>
        <begin position="312"/>
        <end position="447"/>
    </location>
</feature>
<dbReference type="InParanoid" id="A0A3Q7HN24"/>